<feature type="domain" description="LpxI C-terminal" evidence="1">
    <location>
        <begin position="136"/>
        <end position="264"/>
    </location>
</feature>
<evidence type="ECO:0000259" key="1">
    <source>
        <dbReference type="Pfam" id="PF06230"/>
    </source>
</evidence>
<organism evidence="3 4">
    <name type="scientific">Methylomirabilis oxygeniifera</name>
    <dbReference type="NCBI Taxonomy" id="671143"/>
    <lineage>
        <taxon>Bacteria</taxon>
        <taxon>Candidatus Methylomirabilota</taxon>
        <taxon>Candidatus Methylomirabilia</taxon>
        <taxon>Candidatus Methylomirabilales</taxon>
        <taxon>Candidatus Methylomirabilaceae</taxon>
        <taxon>Candidatus Methylomirabilis</taxon>
    </lineage>
</organism>
<dbReference type="InterPro" id="IPR010415">
    <property type="entry name" value="LpxI_C"/>
</dbReference>
<gene>
    <name evidence="3" type="ORF">DAMO_1648</name>
</gene>
<evidence type="ECO:0000313" key="4">
    <source>
        <dbReference type="Proteomes" id="UP000006898"/>
    </source>
</evidence>
<evidence type="ECO:0000259" key="2">
    <source>
        <dbReference type="Pfam" id="PF17930"/>
    </source>
</evidence>
<dbReference type="STRING" id="671143.DAMO_1648"/>
<dbReference type="HOGENOM" id="CLU_085042_0_0_0"/>
<reference evidence="3 4" key="1">
    <citation type="journal article" date="2010" name="Nature">
        <title>Nitrite-driven anaerobic methane oxidation by oxygenic bacteria.</title>
        <authorList>
            <person name="Ettwig K.F."/>
            <person name="Butler M.K."/>
            <person name="Le Paslier D."/>
            <person name="Pelletier E."/>
            <person name="Mangenot S."/>
            <person name="Kuypers M.M.M."/>
            <person name="Schreiber F."/>
            <person name="Dutilh B.E."/>
            <person name="Zedelius J."/>
            <person name="de Beer D."/>
            <person name="Gloerich J."/>
            <person name="Wessels H.J.C.T."/>
            <person name="van Allen T."/>
            <person name="Luesken F."/>
            <person name="Wu M."/>
            <person name="van de Pas-Schoonen K.T."/>
            <person name="Op den Camp H.J.M."/>
            <person name="Janssen-Megens E.M."/>
            <person name="Francoijs K-J."/>
            <person name="Stunnenberg H."/>
            <person name="Weissenbach J."/>
            <person name="Jetten M.S.M."/>
            <person name="Strous M."/>
        </authorList>
    </citation>
    <scope>NUCLEOTIDE SEQUENCE [LARGE SCALE GENOMIC DNA]</scope>
</reference>
<dbReference type="KEGG" id="mox:DAMO_1648"/>
<feature type="domain" description="LpxI N-terminal" evidence="2">
    <location>
        <begin position="3"/>
        <end position="131"/>
    </location>
</feature>
<dbReference type="Gene3D" id="3.40.140.80">
    <property type="match status" value="1"/>
</dbReference>
<dbReference type="InterPro" id="IPR043167">
    <property type="entry name" value="LpxI_C_sf"/>
</dbReference>
<dbReference type="InterPro" id="IPR053174">
    <property type="entry name" value="LpxI"/>
</dbReference>
<dbReference type="Proteomes" id="UP000006898">
    <property type="component" value="Chromosome"/>
</dbReference>
<dbReference type="Pfam" id="PF17930">
    <property type="entry name" value="LpxI_N"/>
    <property type="match status" value="1"/>
</dbReference>
<evidence type="ECO:0000313" key="3">
    <source>
        <dbReference type="EMBL" id="CBE68706.1"/>
    </source>
</evidence>
<dbReference type="eggNOG" id="COG3494">
    <property type="taxonomic scope" value="Bacteria"/>
</dbReference>
<dbReference type="AlphaFoldDB" id="D5MG25"/>
<evidence type="ECO:0008006" key="5">
    <source>
        <dbReference type="Google" id="ProtNLM"/>
    </source>
</evidence>
<sequence length="266" mass="28623">MERLGIIAGGGPLPIVAARDARMQGLKVVAVAVEEAASADLADEVDAICWVGVGQLGRLISALKREQVTDAVMLGKVPLDLLFSRAKIDLAGLLFYWKLKDRRGDTILAGVGDLLAEEGITLHDCRRFLSSILLRKGVLTARAPRLEEQQDIDFGRELARSMAQLRIGQTVVVKRRTVLAVEAIEGTDAAIRRGGTLGNREVVVVKVGRPHKDMRFDLPVIGPETVAALEDAGATALALDADQTLILDREKVVARADRLGLTIVAD</sequence>
<dbReference type="PANTHER" id="PTHR39962:SF1">
    <property type="entry name" value="LPXI FAMILY PROTEIN"/>
    <property type="match status" value="1"/>
</dbReference>
<dbReference type="Pfam" id="PF06230">
    <property type="entry name" value="LpxI_C"/>
    <property type="match status" value="1"/>
</dbReference>
<dbReference type="PANTHER" id="PTHR39962">
    <property type="entry name" value="BLL4848 PROTEIN"/>
    <property type="match status" value="1"/>
</dbReference>
<dbReference type="EMBL" id="FP565575">
    <property type="protein sequence ID" value="CBE68706.1"/>
    <property type="molecule type" value="Genomic_DNA"/>
</dbReference>
<accession>D5MG25</accession>
<proteinExistence type="predicted"/>
<dbReference type="Gene3D" id="3.40.50.20">
    <property type="match status" value="1"/>
</dbReference>
<protein>
    <recommendedName>
        <fullName evidence="5">UDP-2,3-diacylglucosamine pyrophosphatase</fullName>
    </recommendedName>
</protein>
<dbReference type="InterPro" id="IPR041255">
    <property type="entry name" value="LpxI_N"/>
</dbReference>
<name>D5MG25_METO1</name>